<dbReference type="AlphaFoldDB" id="A0A365QWE9"/>
<protein>
    <recommendedName>
        <fullName evidence="3">NIPSNAP family protein</fullName>
    </recommendedName>
</protein>
<sequence>MSHYLVELYSPSPAWEILSDDHRRVFLDGIAKGVAELGTLGIEMLTLSEVASDVPRSTHHRFVGIWRFPDATARDTLLQGIHDSGWYRYFHHVNAATQEGELGEHLNTLASYR</sequence>
<dbReference type="Proteomes" id="UP000252458">
    <property type="component" value="Unassembled WGS sequence"/>
</dbReference>
<comment type="caution">
    <text evidence="1">The sequence shown here is derived from an EMBL/GenBank/DDBJ whole genome shotgun (WGS) entry which is preliminary data.</text>
</comment>
<dbReference type="InterPro" id="IPR046724">
    <property type="entry name" value="DUF6616"/>
</dbReference>
<accession>A0A365QWE9</accession>
<proteinExistence type="predicted"/>
<dbReference type="Pfam" id="PF20321">
    <property type="entry name" value="DUF6616"/>
    <property type="match status" value="1"/>
</dbReference>
<keyword evidence="2" id="KW-1185">Reference proteome</keyword>
<dbReference type="RefSeq" id="WP_113045599.1">
    <property type="nucleotide sequence ID" value="NZ_QMFZ01000009.1"/>
</dbReference>
<gene>
    <name evidence="1" type="ORF">DPV79_13160</name>
</gene>
<reference evidence="1 2" key="1">
    <citation type="submission" date="2018-06" db="EMBL/GenBank/DDBJ databases">
        <title>Draft genome sequence of Burkholderia reimsis strain BE51 isolated from a French agricultural soil.</title>
        <authorList>
            <person name="Esmaeel Q."/>
        </authorList>
    </citation>
    <scope>NUCLEOTIDE SEQUENCE [LARGE SCALE GENOMIC DNA]</scope>
    <source>
        <strain evidence="1 2">BE51</strain>
    </source>
</reference>
<name>A0A365QWE9_9BURK</name>
<evidence type="ECO:0000313" key="2">
    <source>
        <dbReference type="Proteomes" id="UP000252458"/>
    </source>
</evidence>
<organism evidence="1 2">
    <name type="scientific">Burkholderia reimsis</name>
    <dbReference type="NCBI Taxonomy" id="2234132"/>
    <lineage>
        <taxon>Bacteria</taxon>
        <taxon>Pseudomonadati</taxon>
        <taxon>Pseudomonadota</taxon>
        <taxon>Betaproteobacteria</taxon>
        <taxon>Burkholderiales</taxon>
        <taxon>Burkholderiaceae</taxon>
        <taxon>Burkholderia</taxon>
    </lineage>
</organism>
<evidence type="ECO:0008006" key="3">
    <source>
        <dbReference type="Google" id="ProtNLM"/>
    </source>
</evidence>
<evidence type="ECO:0000313" key="1">
    <source>
        <dbReference type="EMBL" id="RBB39663.1"/>
    </source>
</evidence>
<dbReference type="EMBL" id="QMFZ01000009">
    <property type="protein sequence ID" value="RBB39663.1"/>
    <property type="molecule type" value="Genomic_DNA"/>
</dbReference>